<evidence type="ECO:0000256" key="13">
    <source>
        <dbReference type="ARBA" id="ARBA00049417"/>
    </source>
</evidence>
<keyword evidence="4 14" id="KW-0808">Transferase</keyword>
<gene>
    <name evidence="14 16" type="primary">nadD</name>
    <name evidence="16" type="ORF">H9727_01290</name>
</gene>
<dbReference type="GO" id="GO:0008803">
    <property type="term" value="F:bis(5'-nucleosyl)-tetraphosphatase (symmetrical) activity"/>
    <property type="evidence" value="ECO:0007669"/>
    <property type="project" value="UniProtKB-EC"/>
</dbReference>
<dbReference type="SMART" id="SM00471">
    <property type="entry name" value="HDc"/>
    <property type="match status" value="1"/>
</dbReference>
<dbReference type="InterPro" id="IPR005249">
    <property type="entry name" value="YqeK"/>
</dbReference>
<evidence type="ECO:0000256" key="1">
    <source>
        <dbReference type="ARBA" id="ARBA00002324"/>
    </source>
</evidence>
<dbReference type="NCBIfam" id="TIGR00125">
    <property type="entry name" value="cyt_tran_rel"/>
    <property type="match status" value="1"/>
</dbReference>
<comment type="catalytic activity">
    <reaction evidence="13">
        <text>P(1),P(4)-bis(5'-adenosyl) tetraphosphate + H2O = 2 ADP + 2 H(+)</text>
        <dbReference type="Rhea" id="RHEA:24252"/>
        <dbReference type="ChEBI" id="CHEBI:15377"/>
        <dbReference type="ChEBI" id="CHEBI:15378"/>
        <dbReference type="ChEBI" id="CHEBI:58141"/>
        <dbReference type="ChEBI" id="CHEBI:456216"/>
        <dbReference type="EC" id="3.6.1.41"/>
    </reaction>
</comment>
<proteinExistence type="inferred from homology"/>
<dbReference type="AlphaFoldDB" id="A0A9D2CX31"/>
<dbReference type="CDD" id="cd00077">
    <property type="entry name" value="HDc"/>
    <property type="match status" value="1"/>
</dbReference>
<evidence type="ECO:0000256" key="14">
    <source>
        <dbReference type="HAMAP-Rule" id="MF_00244"/>
    </source>
</evidence>
<dbReference type="InterPro" id="IPR014729">
    <property type="entry name" value="Rossmann-like_a/b/a_fold"/>
</dbReference>
<organism evidence="16 17">
    <name type="scientific">Candidatus Borkfalkia avistercoris</name>
    <dbReference type="NCBI Taxonomy" id="2838504"/>
    <lineage>
        <taxon>Bacteria</taxon>
        <taxon>Bacillati</taxon>
        <taxon>Bacillota</taxon>
        <taxon>Clostridia</taxon>
        <taxon>Christensenellales</taxon>
        <taxon>Christensenellaceae</taxon>
        <taxon>Candidatus Borkfalkia</taxon>
    </lineage>
</organism>
<evidence type="ECO:0000256" key="9">
    <source>
        <dbReference type="ARBA" id="ARBA00022840"/>
    </source>
</evidence>
<dbReference type="GO" id="GO:0004515">
    <property type="term" value="F:nicotinate-nucleotide adenylyltransferase activity"/>
    <property type="evidence" value="ECO:0007669"/>
    <property type="project" value="UniProtKB-UniRule"/>
</dbReference>
<comment type="catalytic activity">
    <reaction evidence="12 14">
        <text>nicotinate beta-D-ribonucleotide + ATP + H(+) = deamido-NAD(+) + diphosphate</text>
        <dbReference type="Rhea" id="RHEA:22860"/>
        <dbReference type="ChEBI" id="CHEBI:15378"/>
        <dbReference type="ChEBI" id="CHEBI:30616"/>
        <dbReference type="ChEBI" id="CHEBI:33019"/>
        <dbReference type="ChEBI" id="CHEBI:57502"/>
        <dbReference type="ChEBI" id="CHEBI:58437"/>
        <dbReference type="EC" id="2.7.7.18"/>
    </reaction>
</comment>
<dbReference type="InterPro" id="IPR006674">
    <property type="entry name" value="HD_domain"/>
</dbReference>
<dbReference type="PANTHER" id="PTHR39321">
    <property type="entry name" value="NICOTINATE-NUCLEOTIDE ADENYLYLTRANSFERASE-RELATED"/>
    <property type="match status" value="1"/>
</dbReference>
<dbReference type="PANTHER" id="PTHR39321:SF3">
    <property type="entry name" value="PHOSPHOPANTETHEINE ADENYLYLTRANSFERASE"/>
    <property type="match status" value="1"/>
</dbReference>
<protein>
    <recommendedName>
        <fullName evidence="14">Probable nicotinate-nucleotide adenylyltransferase</fullName>
        <ecNumber evidence="14">2.7.7.18</ecNumber>
    </recommendedName>
    <alternativeName>
        <fullName evidence="14">Deamido-NAD(+) diphosphorylase</fullName>
    </alternativeName>
    <alternativeName>
        <fullName evidence="14">Deamido-NAD(+) pyrophosphorylase</fullName>
    </alternativeName>
    <alternativeName>
        <fullName evidence="14">Nicotinate mononucleotide adenylyltransferase</fullName>
        <shortName evidence="14">NaMN adenylyltransferase</shortName>
    </alternativeName>
</protein>
<keyword evidence="5 14" id="KW-0548">Nucleotidyltransferase</keyword>
<evidence type="ECO:0000256" key="5">
    <source>
        <dbReference type="ARBA" id="ARBA00022695"/>
    </source>
</evidence>
<dbReference type="InterPro" id="IPR005248">
    <property type="entry name" value="NadD/NMNAT"/>
</dbReference>
<dbReference type="EMBL" id="DXCL01000009">
    <property type="protein sequence ID" value="HIZ02900.1"/>
    <property type="molecule type" value="Genomic_DNA"/>
</dbReference>
<evidence type="ECO:0000256" key="10">
    <source>
        <dbReference type="ARBA" id="ARBA00023004"/>
    </source>
</evidence>
<keyword evidence="3 14" id="KW-0662">Pyridine nucleotide biosynthesis</keyword>
<accession>A0A9D2CX31</accession>
<dbReference type="SUPFAM" id="SSF109604">
    <property type="entry name" value="HD-domain/PDEase-like"/>
    <property type="match status" value="1"/>
</dbReference>
<evidence type="ECO:0000259" key="15">
    <source>
        <dbReference type="SMART" id="SM00471"/>
    </source>
</evidence>
<dbReference type="SUPFAM" id="SSF52374">
    <property type="entry name" value="Nucleotidylyl transferase"/>
    <property type="match status" value="1"/>
</dbReference>
<keyword evidence="7 14" id="KW-0547">Nucleotide-binding</keyword>
<evidence type="ECO:0000313" key="17">
    <source>
        <dbReference type="Proteomes" id="UP000824132"/>
    </source>
</evidence>
<evidence type="ECO:0000256" key="6">
    <source>
        <dbReference type="ARBA" id="ARBA00022723"/>
    </source>
</evidence>
<evidence type="ECO:0000256" key="11">
    <source>
        <dbReference type="ARBA" id="ARBA00023027"/>
    </source>
</evidence>
<keyword evidence="10" id="KW-0408">Iron</keyword>
<comment type="function">
    <text evidence="1 14">Catalyzes the reversible adenylation of nicotinate mononucleotide (NaMN) to nicotinic acid adenine dinucleotide (NaAD).</text>
</comment>
<dbReference type="NCBIfam" id="TIGR00482">
    <property type="entry name" value="nicotinate (nicotinamide) nucleotide adenylyltransferase"/>
    <property type="match status" value="1"/>
</dbReference>
<dbReference type="GO" id="GO:0005524">
    <property type="term" value="F:ATP binding"/>
    <property type="evidence" value="ECO:0007669"/>
    <property type="project" value="UniProtKB-KW"/>
</dbReference>
<dbReference type="Proteomes" id="UP000824132">
    <property type="component" value="Unassembled WGS sequence"/>
</dbReference>
<reference evidence="16" key="2">
    <citation type="submission" date="2021-04" db="EMBL/GenBank/DDBJ databases">
        <authorList>
            <person name="Gilroy R."/>
        </authorList>
    </citation>
    <scope>NUCLEOTIDE SEQUENCE</scope>
    <source>
        <strain evidence="16">CHK187-5294</strain>
    </source>
</reference>
<sequence length="377" mass="42459">MKIAIFGGSFDPVHAEHVNMVKAAQAALGTDKVIVIPAFIPPHKQDRALAAPQDRLNMAKLAFAGVKNCEVSAYELNAGGTSYTYLTLGYFKEKYPDARLYFLVGADMLKDFYTWKQPETILSLAELVACNREGEKVNFSAEQMRFFAKFRKKFLSIEYTGRDISSTKARVLAAFGEDLKPYLPFDVIDYIEANELYRIRGVKEALAYLKPSRRKHTLGVALTAAKYAAKYKLPERKVILAAALHDVAKNMPLTAPELAGFALQEEVPAPVLHQYAGAYVAEHSLGIDDEDVLNAVRYHTSGRPNMSDLEKLIFLSDMLEPGRDFKGIEKLRRALENDLNECMYLSLKHELKYLKRGGGTIYPLTFKAYEYYKGIRK</sequence>
<dbReference type="EC" id="2.7.7.18" evidence="14"/>
<name>A0A9D2CX31_9FIRM</name>
<evidence type="ECO:0000256" key="3">
    <source>
        <dbReference type="ARBA" id="ARBA00022642"/>
    </source>
</evidence>
<keyword evidence="6" id="KW-0479">Metal-binding</keyword>
<keyword evidence="9 14" id="KW-0067">ATP-binding</keyword>
<evidence type="ECO:0000256" key="2">
    <source>
        <dbReference type="ARBA" id="ARBA00005019"/>
    </source>
</evidence>
<dbReference type="Gene3D" id="3.40.50.620">
    <property type="entry name" value="HUPs"/>
    <property type="match status" value="1"/>
</dbReference>
<dbReference type="HAMAP" id="MF_00244">
    <property type="entry name" value="NaMN_adenylyltr"/>
    <property type="match status" value="1"/>
</dbReference>
<dbReference type="NCBIfam" id="TIGR00488">
    <property type="entry name" value="bis(5'-nucleosyl)-tetraphosphatase (symmetrical) YqeK"/>
    <property type="match status" value="1"/>
</dbReference>
<dbReference type="Gene3D" id="1.10.3210.10">
    <property type="entry name" value="Hypothetical protein af1432"/>
    <property type="match status" value="1"/>
</dbReference>
<comment type="caution">
    <text evidence="16">The sequence shown here is derived from an EMBL/GenBank/DDBJ whole genome shotgun (WGS) entry which is preliminary data.</text>
</comment>
<dbReference type="GO" id="GO:0046872">
    <property type="term" value="F:metal ion binding"/>
    <property type="evidence" value="ECO:0007669"/>
    <property type="project" value="UniProtKB-KW"/>
</dbReference>
<dbReference type="InterPro" id="IPR004821">
    <property type="entry name" value="Cyt_trans-like"/>
</dbReference>
<evidence type="ECO:0000256" key="8">
    <source>
        <dbReference type="ARBA" id="ARBA00022801"/>
    </source>
</evidence>
<keyword evidence="11 14" id="KW-0520">NAD</keyword>
<evidence type="ECO:0000313" key="16">
    <source>
        <dbReference type="EMBL" id="HIZ02900.1"/>
    </source>
</evidence>
<dbReference type="Pfam" id="PF01467">
    <property type="entry name" value="CTP_transf_like"/>
    <property type="match status" value="1"/>
</dbReference>
<dbReference type="InterPro" id="IPR003607">
    <property type="entry name" value="HD/PDEase_dom"/>
</dbReference>
<evidence type="ECO:0000256" key="7">
    <source>
        <dbReference type="ARBA" id="ARBA00022741"/>
    </source>
</evidence>
<reference evidence="16" key="1">
    <citation type="journal article" date="2021" name="PeerJ">
        <title>Extensive microbial diversity within the chicken gut microbiome revealed by metagenomics and culture.</title>
        <authorList>
            <person name="Gilroy R."/>
            <person name="Ravi A."/>
            <person name="Getino M."/>
            <person name="Pursley I."/>
            <person name="Horton D.L."/>
            <person name="Alikhan N.F."/>
            <person name="Baker D."/>
            <person name="Gharbi K."/>
            <person name="Hall N."/>
            <person name="Watson M."/>
            <person name="Adriaenssens E.M."/>
            <person name="Foster-Nyarko E."/>
            <person name="Jarju S."/>
            <person name="Secka A."/>
            <person name="Antonio M."/>
            <person name="Oren A."/>
            <person name="Chaudhuri R.R."/>
            <person name="La Ragione R."/>
            <person name="Hildebrand F."/>
            <person name="Pallen M.J."/>
        </authorList>
    </citation>
    <scope>NUCLEOTIDE SEQUENCE</scope>
    <source>
        <strain evidence="16">CHK187-5294</strain>
    </source>
</reference>
<dbReference type="Pfam" id="PF01966">
    <property type="entry name" value="HD"/>
    <property type="match status" value="1"/>
</dbReference>
<comment type="similarity">
    <text evidence="14">Belongs to the NadD family.</text>
</comment>
<comment type="pathway">
    <text evidence="2 14">Cofactor biosynthesis; NAD(+) biosynthesis; deamido-NAD(+) from nicotinate D-ribonucleotide: step 1/1.</text>
</comment>
<dbReference type="NCBIfam" id="NF000840">
    <property type="entry name" value="PRK00071.1-3"/>
    <property type="match status" value="1"/>
</dbReference>
<feature type="domain" description="HD/PDEase" evidence="15">
    <location>
        <begin position="209"/>
        <end position="331"/>
    </location>
</feature>
<dbReference type="CDD" id="cd02165">
    <property type="entry name" value="NMNAT"/>
    <property type="match status" value="1"/>
</dbReference>
<evidence type="ECO:0000256" key="12">
    <source>
        <dbReference type="ARBA" id="ARBA00048721"/>
    </source>
</evidence>
<evidence type="ECO:0000256" key="4">
    <source>
        <dbReference type="ARBA" id="ARBA00022679"/>
    </source>
</evidence>
<keyword evidence="8" id="KW-0378">Hydrolase</keyword>
<dbReference type="GO" id="GO:0009435">
    <property type="term" value="P:NAD+ biosynthetic process"/>
    <property type="evidence" value="ECO:0007669"/>
    <property type="project" value="UniProtKB-UniRule"/>
</dbReference>